<evidence type="ECO:0000313" key="2">
    <source>
        <dbReference type="EMBL" id="SDK92695.1"/>
    </source>
</evidence>
<proteinExistence type="predicted"/>
<organism evidence="2 3">
    <name type="scientific">Mesorhizobium muleiense</name>
    <dbReference type="NCBI Taxonomy" id="1004279"/>
    <lineage>
        <taxon>Bacteria</taxon>
        <taxon>Pseudomonadati</taxon>
        <taxon>Pseudomonadota</taxon>
        <taxon>Alphaproteobacteria</taxon>
        <taxon>Hyphomicrobiales</taxon>
        <taxon>Phyllobacteriaceae</taxon>
        <taxon>Mesorhizobium</taxon>
    </lineage>
</organism>
<evidence type="ECO:0000313" key="3">
    <source>
        <dbReference type="Proteomes" id="UP000198894"/>
    </source>
</evidence>
<reference evidence="3" key="1">
    <citation type="submission" date="2016-10" db="EMBL/GenBank/DDBJ databases">
        <authorList>
            <person name="Varghese N."/>
            <person name="Submissions S."/>
        </authorList>
    </citation>
    <scope>NUCLEOTIDE SEQUENCE [LARGE SCALE GENOMIC DNA]</scope>
    <source>
        <strain evidence="3">CGMCC 1.11022</strain>
    </source>
</reference>
<name>A0A1G9FWI2_9HYPH</name>
<keyword evidence="3" id="KW-1185">Reference proteome</keyword>
<dbReference type="EMBL" id="FNEE01000023">
    <property type="protein sequence ID" value="SDK92695.1"/>
    <property type="molecule type" value="Genomic_DNA"/>
</dbReference>
<keyword evidence="1" id="KW-0175">Coiled coil</keyword>
<protein>
    <submittedName>
        <fullName evidence="2">Uncharacterized protein</fullName>
    </submittedName>
</protein>
<dbReference type="RefSeq" id="WP_091599038.1">
    <property type="nucleotide sequence ID" value="NZ_FNEE01000023.1"/>
</dbReference>
<feature type="coiled-coil region" evidence="1">
    <location>
        <begin position="23"/>
        <end position="88"/>
    </location>
</feature>
<dbReference type="Proteomes" id="UP000198894">
    <property type="component" value="Unassembled WGS sequence"/>
</dbReference>
<sequence>MTPSPHAEALGRARTAADFAAVIALLDSDLKTAAARKQELEKAKGRAMFGRGDLAAARIALSEANAVVALLEKTREAANERHAAAQSEDCVDIAALADEIRANAASLDERWRMAHWLVEQLRQQLFDADALRGAVATVNSQLDAAGVANLKINPTAVRRAAVTGPRATAPARLSAAAIQADRLLLSLLSPGGALDPRPPLGAPVGGIAGRYSLRGRGRG</sequence>
<dbReference type="AlphaFoldDB" id="A0A1G9FWI2"/>
<accession>A0A1G9FWI2</accession>
<gene>
    <name evidence="2" type="ORF">SAMN05428953_12344</name>
</gene>
<evidence type="ECO:0000256" key="1">
    <source>
        <dbReference type="SAM" id="Coils"/>
    </source>
</evidence>